<organism evidence="2 3">
    <name type="scientific">Stylosanthes scabra</name>
    <dbReference type="NCBI Taxonomy" id="79078"/>
    <lineage>
        <taxon>Eukaryota</taxon>
        <taxon>Viridiplantae</taxon>
        <taxon>Streptophyta</taxon>
        <taxon>Embryophyta</taxon>
        <taxon>Tracheophyta</taxon>
        <taxon>Spermatophyta</taxon>
        <taxon>Magnoliopsida</taxon>
        <taxon>eudicotyledons</taxon>
        <taxon>Gunneridae</taxon>
        <taxon>Pentapetalae</taxon>
        <taxon>rosids</taxon>
        <taxon>fabids</taxon>
        <taxon>Fabales</taxon>
        <taxon>Fabaceae</taxon>
        <taxon>Papilionoideae</taxon>
        <taxon>50 kb inversion clade</taxon>
        <taxon>dalbergioids sensu lato</taxon>
        <taxon>Dalbergieae</taxon>
        <taxon>Pterocarpus clade</taxon>
        <taxon>Stylosanthes</taxon>
    </lineage>
</organism>
<feature type="region of interest" description="Disordered" evidence="1">
    <location>
        <begin position="152"/>
        <end position="171"/>
    </location>
</feature>
<feature type="compositionally biased region" description="Polar residues" evidence="1">
    <location>
        <begin position="152"/>
        <end position="165"/>
    </location>
</feature>
<protein>
    <submittedName>
        <fullName evidence="2">Uncharacterized protein</fullName>
    </submittedName>
</protein>
<dbReference type="PANTHER" id="PTHR12482">
    <property type="entry name" value="LIPASE ROG1-RELATED-RELATED"/>
    <property type="match status" value="1"/>
</dbReference>
<gene>
    <name evidence="2" type="ORF">PIB30_015998</name>
</gene>
<proteinExistence type="predicted"/>
<evidence type="ECO:0000313" key="2">
    <source>
        <dbReference type="EMBL" id="MED6193113.1"/>
    </source>
</evidence>
<dbReference type="PANTHER" id="PTHR12482:SF47">
    <property type="entry name" value="ESTERASE FAMILY PROTEIN, PUTATIVE-RELATED"/>
    <property type="match status" value="1"/>
</dbReference>
<comment type="caution">
    <text evidence="2">The sequence shown here is derived from an EMBL/GenBank/DDBJ whole genome shotgun (WGS) entry which is preliminary data.</text>
</comment>
<evidence type="ECO:0000256" key="1">
    <source>
        <dbReference type="SAM" id="MobiDB-lite"/>
    </source>
</evidence>
<name>A0ABU6X8W7_9FABA</name>
<accession>A0ABU6X8W7</accession>
<dbReference type="InterPro" id="IPR044294">
    <property type="entry name" value="Lipase-like"/>
</dbReference>
<dbReference type="Proteomes" id="UP001341840">
    <property type="component" value="Unassembled WGS sequence"/>
</dbReference>
<dbReference type="EMBL" id="JASCZI010211493">
    <property type="protein sequence ID" value="MED6193113.1"/>
    <property type="molecule type" value="Genomic_DNA"/>
</dbReference>
<reference evidence="2 3" key="1">
    <citation type="journal article" date="2023" name="Plants (Basel)">
        <title>Bridging the Gap: Combining Genomics and Transcriptomics Approaches to Understand Stylosanthes scabra, an Orphan Legume from the Brazilian Caatinga.</title>
        <authorList>
            <person name="Ferreira-Neto J.R.C."/>
            <person name="da Silva M.D."/>
            <person name="Binneck E."/>
            <person name="de Melo N.F."/>
            <person name="da Silva R.H."/>
            <person name="de Melo A.L.T.M."/>
            <person name="Pandolfi V."/>
            <person name="Bustamante F.O."/>
            <person name="Brasileiro-Vidal A.C."/>
            <person name="Benko-Iseppon A.M."/>
        </authorList>
    </citation>
    <scope>NUCLEOTIDE SEQUENCE [LARGE SCALE GENOMIC DNA]</scope>
    <source>
        <tissue evidence="2">Leaves</tissue>
    </source>
</reference>
<evidence type="ECO:0000313" key="3">
    <source>
        <dbReference type="Proteomes" id="UP001341840"/>
    </source>
</evidence>
<sequence length="279" mass="31752">MENMLLHFAGKSAQAIIKAPFIERELRGIDQSSSVILKFELLHAPKSATGYEFQGSPDAFSASIHEYKIPPNGLLGLHSYCPFNFDAFHTSVHVSLLKASHHTSRPKVTLITALMTAHEILLEDLKRISIGQAVDLAEITSASDVTEWSSYTPPANVNGDSSPQLSDRAHKTAHSINKLTDPFSWDGHLSSSLQSLGNQIRCLWNIFLKFHRENKTKIMEFLRNSWAEEQRIEWSIWMVYSKVAMPHQPKSNGAERHVYIWRSFACSYYYCGRWCKVWV</sequence>
<dbReference type="InterPro" id="IPR022122">
    <property type="entry name" value="DUF3657"/>
</dbReference>
<dbReference type="Pfam" id="PF12394">
    <property type="entry name" value="DUF3657"/>
    <property type="match status" value="1"/>
</dbReference>
<keyword evidence="3" id="KW-1185">Reference proteome</keyword>